<organism evidence="2 3">
    <name type="scientific">Symbiodinium natans</name>
    <dbReference type="NCBI Taxonomy" id="878477"/>
    <lineage>
        <taxon>Eukaryota</taxon>
        <taxon>Sar</taxon>
        <taxon>Alveolata</taxon>
        <taxon>Dinophyceae</taxon>
        <taxon>Suessiales</taxon>
        <taxon>Symbiodiniaceae</taxon>
        <taxon>Symbiodinium</taxon>
    </lineage>
</organism>
<dbReference type="Proteomes" id="UP000604046">
    <property type="component" value="Unassembled WGS sequence"/>
</dbReference>
<reference evidence="2" key="1">
    <citation type="submission" date="2021-02" db="EMBL/GenBank/DDBJ databases">
        <authorList>
            <person name="Dougan E. K."/>
            <person name="Rhodes N."/>
            <person name="Thang M."/>
            <person name="Chan C."/>
        </authorList>
    </citation>
    <scope>NUCLEOTIDE SEQUENCE</scope>
</reference>
<evidence type="ECO:0000313" key="2">
    <source>
        <dbReference type="EMBL" id="CAE7226343.1"/>
    </source>
</evidence>
<dbReference type="PANTHER" id="PTHR47942">
    <property type="entry name" value="TETRATRICOPEPTIDE REPEAT (TPR)-LIKE SUPERFAMILY PROTEIN-RELATED"/>
    <property type="match status" value="1"/>
</dbReference>
<dbReference type="PANTHER" id="PTHR47942:SF63">
    <property type="entry name" value="PENTATRICOPEPTIDE REPEAT-CONTAINING PROTEIN"/>
    <property type="match status" value="1"/>
</dbReference>
<dbReference type="OrthoDB" id="419978at2759"/>
<dbReference type="Gene3D" id="1.25.40.10">
    <property type="entry name" value="Tetratricopeptide repeat domain"/>
    <property type="match status" value="2"/>
</dbReference>
<keyword evidence="3" id="KW-1185">Reference proteome</keyword>
<dbReference type="InterPro" id="IPR011990">
    <property type="entry name" value="TPR-like_helical_dom_sf"/>
</dbReference>
<sequence>MPGTVVSEAHFQRLPCLSQLRASLGASQISQISQGGLPTRMCTQGIDIALNSLLKESFSSWASVLSIFQLSTSMRLRSDPATHTIILRSCGRCRSSAWRHAQLLLSCAVREKVRSNVVCETANIGACGDWEVALALHARMAMTSIEADQINVNSVVASFASCSTASSAWQKAQNLVRALTPLIAGDRETYNALALTYSRAEAWERSLICFNDACSKSCGLDNYSVTALLTRSASGTHAVGWQAPLLIHTELARRRLESNLISWSAVISRVSSSYERASWSRCLDYVLKGCQVRLPLLRCKVAVVSLLSSMEACWHEAVHLCRKALPNVQAWTCLSRACSEHAWNVALLMHSTLQHSGCELDQVYCNSLIASVGPESWQLRLALLDLMPGTSQADHHTYGSLMAGTQGSQGWREAMTLLELAASRGVQQNEVMTSAIQEACLHGLQWKRPLEIMPAGAENPVVCALAIGACGKCGKWKQQLGMLSSWASARLQADESLYVDFGCLETRSWRTALATVQMWQSSFPQDHCMDTICAACAVSSKWQLMMFLSQSTLLSGCVRTDTALLRTSHTIQNGCVLVRLLEKACRDSVALLRTKVAQPWQVKSWQKW</sequence>
<dbReference type="EMBL" id="CAJNDS010000666">
    <property type="protein sequence ID" value="CAE7226343.1"/>
    <property type="molecule type" value="Genomic_DNA"/>
</dbReference>
<protein>
    <submittedName>
        <fullName evidence="2">Hnrnpa0 protein</fullName>
    </submittedName>
</protein>
<dbReference type="AlphaFoldDB" id="A0A812KG67"/>
<name>A0A812KG67_9DINO</name>
<accession>A0A812KG67</accession>
<evidence type="ECO:0000313" key="3">
    <source>
        <dbReference type="Proteomes" id="UP000604046"/>
    </source>
</evidence>
<keyword evidence="1" id="KW-0677">Repeat</keyword>
<comment type="caution">
    <text evidence="2">The sequence shown here is derived from an EMBL/GenBank/DDBJ whole genome shotgun (WGS) entry which is preliminary data.</text>
</comment>
<dbReference type="InterPro" id="IPR051222">
    <property type="entry name" value="PPR/CCM1_RNA-binding"/>
</dbReference>
<evidence type="ECO:0000256" key="1">
    <source>
        <dbReference type="ARBA" id="ARBA00022737"/>
    </source>
</evidence>
<proteinExistence type="predicted"/>
<gene>
    <name evidence="2" type="primary">Hnrnpa0</name>
    <name evidence="2" type="ORF">SNAT2548_LOCUS8798</name>
</gene>